<dbReference type="Gene3D" id="1.10.10.10">
    <property type="entry name" value="Winged helix-like DNA-binding domain superfamily/Winged helix DNA-binding domain"/>
    <property type="match status" value="2"/>
</dbReference>
<comment type="similarity">
    <text evidence="2 5">Belongs to the RecX family.</text>
</comment>
<reference evidence="6 7" key="1">
    <citation type="submission" date="2020-05" db="EMBL/GenBank/DDBJ databases">
        <title>Streptobacillus felis strain LHL191014123.</title>
        <authorList>
            <person name="Fawzy A."/>
            <person name="Rau J."/>
            <person name="Risse K."/>
            <person name="Schauerte N."/>
            <person name="Geiger C."/>
            <person name="Blom J."/>
            <person name="Imirzalioglu C."/>
            <person name="Falgenhauer J."/>
            <person name="Bach A."/>
            <person name="Herden C."/>
            <person name="Eisenberg T."/>
        </authorList>
    </citation>
    <scope>NUCLEOTIDE SEQUENCE [LARGE SCALE GENOMIC DNA]</scope>
    <source>
        <strain evidence="6 7">LHL191014123</strain>
    </source>
</reference>
<dbReference type="InterPro" id="IPR003783">
    <property type="entry name" value="Regulatory_RecX"/>
</dbReference>
<evidence type="ECO:0000256" key="3">
    <source>
        <dbReference type="ARBA" id="ARBA00018111"/>
    </source>
</evidence>
<dbReference type="Proteomes" id="UP000526184">
    <property type="component" value="Unassembled WGS sequence"/>
</dbReference>
<keyword evidence="4 5" id="KW-0963">Cytoplasm</keyword>
<keyword evidence="7" id="KW-1185">Reference proteome</keyword>
<comment type="function">
    <text evidence="5">Modulates RecA activity.</text>
</comment>
<evidence type="ECO:0000256" key="4">
    <source>
        <dbReference type="ARBA" id="ARBA00022490"/>
    </source>
</evidence>
<dbReference type="GO" id="GO:0005737">
    <property type="term" value="C:cytoplasm"/>
    <property type="evidence" value="ECO:0007669"/>
    <property type="project" value="UniProtKB-SubCell"/>
</dbReference>
<proteinExistence type="inferred from homology"/>
<evidence type="ECO:0000256" key="5">
    <source>
        <dbReference type="HAMAP-Rule" id="MF_01114"/>
    </source>
</evidence>
<gene>
    <name evidence="5" type="primary">recX</name>
    <name evidence="6" type="ORF">HP397_06375</name>
</gene>
<comment type="caution">
    <text evidence="6">The sequence shown here is derived from an EMBL/GenBank/DDBJ whole genome shotgun (WGS) entry which is preliminary data.</text>
</comment>
<dbReference type="HAMAP" id="MF_01114">
    <property type="entry name" value="RecX"/>
    <property type="match status" value="1"/>
</dbReference>
<comment type="subcellular location">
    <subcellularLocation>
        <location evidence="1 5">Cytoplasm</location>
    </subcellularLocation>
</comment>
<organism evidence="6 7">
    <name type="scientific">Streptobacillus felis</name>
    <dbReference type="NCBI Taxonomy" id="1384509"/>
    <lineage>
        <taxon>Bacteria</taxon>
        <taxon>Fusobacteriati</taxon>
        <taxon>Fusobacteriota</taxon>
        <taxon>Fusobacteriia</taxon>
        <taxon>Fusobacteriales</taxon>
        <taxon>Leptotrichiaceae</taxon>
        <taxon>Streptobacillus</taxon>
    </lineage>
</organism>
<dbReference type="RefSeq" id="WP_180136368.1">
    <property type="nucleotide sequence ID" value="NZ_JABMKT010000045.1"/>
</dbReference>
<protein>
    <recommendedName>
        <fullName evidence="3 5">Regulatory protein RecX</fullName>
    </recommendedName>
</protein>
<sequence>MKIIDKIHRNKIYFIDGEVVDISLDIKAMFKLIKGMDVTDIYNDIIFESMKNKGIYLISLKDRTSFELKQKLKEKYEKNNHGIINEVIEKFKELELINDREFAIKYIDIYPNVSINKVKSKLMNKGISISIINDVLSELDLNENQKELIQKFINKNKGMDKQKLFKKLINKGFDYTLILKSINYNEVDE</sequence>
<evidence type="ECO:0000313" key="6">
    <source>
        <dbReference type="EMBL" id="NYV28425.1"/>
    </source>
</evidence>
<evidence type="ECO:0000256" key="2">
    <source>
        <dbReference type="ARBA" id="ARBA00009695"/>
    </source>
</evidence>
<evidence type="ECO:0000256" key="1">
    <source>
        <dbReference type="ARBA" id="ARBA00004496"/>
    </source>
</evidence>
<dbReference type="PANTHER" id="PTHR33602:SF1">
    <property type="entry name" value="REGULATORY PROTEIN RECX FAMILY PROTEIN"/>
    <property type="match status" value="1"/>
</dbReference>
<dbReference type="PANTHER" id="PTHR33602">
    <property type="entry name" value="REGULATORY PROTEIN RECX FAMILY PROTEIN"/>
    <property type="match status" value="1"/>
</dbReference>
<dbReference type="GO" id="GO:0006282">
    <property type="term" value="P:regulation of DNA repair"/>
    <property type="evidence" value="ECO:0007669"/>
    <property type="project" value="UniProtKB-UniRule"/>
</dbReference>
<dbReference type="AlphaFoldDB" id="A0A7Z0PHP7"/>
<accession>A0A7Z0PHP7</accession>
<dbReference type="EMBL" id="JABMKT010000045">
    <property type="protein sequence ID" value="NYV28425.1"/>
    <property type="molecule type" value="Genomic_DNA"/>
</dbReference>
<name>A0A7Z0PHP7_9FUSO</name>
<dbReference type="InterPro" id="IPR036388">
    <property type="entry name" value="WH-like_DNA-bd_sf"/>
</dbReference>
<evidence type="ECO:0000313" key="7">
    <source>
        <dbReference type="Proteomes" id="UP000526184"/>
    </source>
</evidence>